<dbReference type="GeneID" id="92761143"/>
<dbReference type="SUPFAM" id="SSF89155">
    <property type="entry name" value="TorD-like"/>
    <property type="match status" value="1"/>
</dbReference>
<gene>
    <name evidence="2" type="primary">narJ</name>
    <name evidence="2" type="ORF">I6I10_03855</name>
</gene>
<dbReference type="RefSeq" id="WP_084037132.1">
    <property type="nucleotide sequence ID" value="NZ_CP066007.1"/>
</dbReference>
<dbReference type="InterPro" id="IPR020945">
    <property type="entry name" value="DMSO/NO3_reduct_chaperone"/>
</dbReference>
<evidence type="ECO:0000313" key="2">
    <source>
        <dbReference type="EMBL" id="QQB47053.1"/>
    </source>
</evidence>
<organism evidence="2 3">
    <name type="scientific">Corynebacterium glucuronolyticum</name>
    <dbReference type="NCBI Taxonomy" id="39791"/>
    <lineage>
        <taxon>Bacteria</taxon>
        <taxon>Bacillati</taxon>
        <taxon>Actinomycetota</taxon>
        <taxon>Actinomycetes</taxon>
        <taxon>Mycobacteriales</taxon>
        <taxon>Corynebacteriaceae</taxon>
        <taxon>Corynebacterium</taxon>
    </lineage>
</organism>
<accession>A0A7T4EGN8</accession>
<evidence type="ECO:0000256" key="1">
    <source>
        <dbReference type="ARBA" id="ARBA00023063"/>
    </source>
</evidence>
<dbReference type="Pfam" id="PF02613">
    <property type="entry name" value="Nitrate_red_del"/>
    <property type="match status" value="1"/>
</dbReference>
<name>A0A7T4EGN8_9CORY</name>
<dbReference type="PANTHER" id="PTHR43680:SF2">
    <property type="entry name" value="NITRATE REDUCTASE MOLYBDENUM COFACTOR ASSEMBLY CHAPERONE NARJ"/>
    <property type="match status" value="1"/>
</dbReference>
<keyword evidence="1" id="KW-0534">Nitrate assimilation</keyword>
<dbReference type="GO" id="GO:0042128">
    <property type="term" value="P:nitrate assimilation"/>
    <property type="evidence" value="ECO:0007669"/>
    <property type="project" value="UniProtKB-KW"/>
</dbReference>
<dbReference type="GO" id="GO:0051082">
    <property type="term" value="F:unfolded protein binding"/>
    <property type="evidence" value="ECO:0007669"/>
    <property type="project" value="InterPro"/>
</dbReference>
<dbReference type="InterPro" id="IPR036411">
    <property type="entry name" value="TorD-like_sf"/>
</dbReference>
<dbReference type="Gene3D" id="1.10.3480.10">
    <property type="entry name" value="TorD-like"/>
    <property type="match status" value="1"/>
</dbReference>
<evidence type="ECO:0000313" key="3">
    <source>
        <dbReference type="Proteomes" id="UP000596145"/>
    </source>
</evidence>
<sequence length="231" mass="25332">MKKATFNGPAVETLTPPVDVTAEQQAIVAMAASLLLDYPEVCAEDEWNTRLTAIEDALASLPETIADDLRAFLDAARARGARRLAQHYVDIFDHKRRCSLYLSYYAVGDTRQRGTAILAFGDALRASGCELARRELPDHLCVVLEAIASVDDPSTLVDLLRAHRDGIEVLRASLESFDSPYHHVIAAITQMLPLMDDETTHRFLSLVRQGPPAELVGIADTTLPLAEVTHS</sequence>
<dbReference type="PANTHER" id="PTHR43680">
    <property type="entry name" value="NITRATE REDUCTASE MOLYBDENUM COFACTOR ASSEMBLY CHAPERONE"/>
    <property type="match status" value="1"/>
</dbReference>
<proteinExistence type="predicted"/>
<protein>
    <submittedName>
        <fullName evidence="2">Nitrate reductase molybdenum cofactor assembly chaperone</fullName>
    </submittedName>
</protein>
<dbReference type="GO" id="GO:0016530">
    <property type="term" value="F:metallochaperone activity"/>
    <property type="evidence" value="ECO:0007669"/>
    <property type="project" value="TreeGrafter"/>
</dbReference>
<dbReference type="Proteomes" id="UP000596145">
    <property type="component" value="Chromosome"/>
</dbReference>
<reference evidence="2 3" key="1">
    <citation type="submission" date="2020-12" db="EMBL/GenBank/DDBJ databases">
        <title>FDA dAtabase for Regulatory Grade micrObial Sequences (FDA-ARGOS): Supporting development and validation of Infectious Disease Dx tests.</title>
        <authorList>
            <person name="Sproer C."/>
            <person name="Gronow S."/>
            <person name="Severitt S."/>
            <person name="Schroder I."/>
            <person name="Tallon L."/>
            <person name="Sadzewicz L."/>
            <person name="Zhao X."/>
            <person name="Boylan J."/>
            <person name="Ott S."/>
            <person name="Bowen H."/>
            <person name="Vavikolanu K."/>
            <person name="Mehta A."/>
            <person name="Aluvathingal J."/>
            <person name="Nadendla S."/>
            <person name="Lowell S."/>
            <person name="Myers T."/>
            <person name="Yan Y."/>
            <person name="Sichtig H."/>
        </authorList>
    </citation>
    <scope>NUCLEOTIDE SEQUENCE [LARGE SCALE GENOMIC DNA]</scope>
    <source>
        <strain evidence="2 3">FDAARGOS_1053</strain>
    </source>
</reference>
<dbReference type="OrthoDB" id="4307003at2"/>
<dbReference type="NCBIfam" id="TIGR00684">
    <property type="entry name" value="narJ"/>
    <property type="match status" value="1"/>
</dbReference>
<dbReference type="GO" id="GO:0051131">
    <property type="term" value="P:chaperone-mediated protein complex assembly"/>
    <property type="evidence" value="ECO:0007669"/>
    <property type="project" value="InterPro"/>
</dbReference>
<dbReference type="AlphaFoldDB" id="A0A7T4EGN8"/>
<dbReference type="InterPro" id="IPR003765">
    <property type="entry name" value="NO3_reductase_chaperone_NarJ"/>
</dbReference>
<dbReference type="EMBL" id="CP066007">
    <property type="protein sequence ID" value="QQB47053.1"/>
    <property type="molecule type" value="Genomic_DNA"/>
</dbReference>